<evidence type="ECO:0000313" key="2">
    <source>
        <dbReference type="EMBL" id="PHT86634.1"/>
    </source>
</evidence>
<reference evidence="2 3" key="2">
    <citation type="journal article" date="2017" name="Genome Biol.">
        <title>New reference genome sequences of hot pepper reveal the massive evolution of plant disease-resistance genes by retroduplication.</title>
        <authorList>
            <person name="Kim S."/>
            <person name="Park J."/>
            <person name="Yeom S.I."/>
            <person name="Kim Y.M."/>
            <person name="Seo E."/>
            <person name="Kim K.T."/>
            <person name="Kim M.S."/>
            <person name="Lee J.M."/>
            <person name="Cheong K."/>
            <person name="Shin H.S."/>
            <person name="Kim S.B."/>
            <person name="Han K."/>
            <person name="Lee J."/>
            <person name="Park M."/>
            <person name="Lee H.A."/>
            <person name="Lee H.Y."/>
            <person name="Lee Y."/>
            <person name="Oh S."/>
            <person name="Lee J.H."/>
            <person name="Choi E."/>
            <person name="Choi E."/>
            <person name="Lee S.E."/>
            <person name="Jeon J."/>
            <person name="Kim H."/>
            <person name="Choi G."/>
            <person name="Song H."/>
            <person name="Lee J."/>
            <person name="Lee S.C."/>
            <person name="Kwon J.K."/>
            <person name="Lee H.Y."/>
            <person name="Koo N."/>
            <person name="Hong Y."/>
            <person name="Kim R.W."/>
            <person name="Kang W.H."/>
            <person name="Huh J.H."/>
            <person name="Kang B.C."/>
            <person name="Yang T.J."/>
            <person name="Lee Y.H."/>
            <person name="Bennetzen J.L."/>
            <person name="Choi D."/>
        </authorList>
    </citation>
    <scope>NUCLEOTIDE SEQUENCE [LARGE SCALE GENOMIC DNA]</scope>
    <source>
        <strain evidence="3">cv. CM334</strain>
    </source>
</reference>
<dbReference type="PANTHER" id="PTHR47723">
    <property type="entry name" value="OS05G0353850 PROTEIN"/>
    <property type="match status" value="1"/>
</dbReference>
<evidence type="ECO:0000313" key="3">
    <source>
        <dbReference type="Proteomes" id="UP000222542"/>
    </source>
</evidence>
<comment type="caution">
    <text evidence="2">The sequence shown here is derived from an EMBL/GenBank/DDBJ whole genome shotgun (WGS) entry which is preliminary data.</text>
</comment>
<dbReference type="AlphaFoldDB" id="A0A2G2ZXD9"/>
<dbReference type="GO" id="GO:0004523">
    <property type="term" value="F:RNA-DNA hybrid ribonuclease activity"/>
    <property type="evidence" value="ECO:0007669"/>
    <property type="project" value="InterPro"/>
</dbReference>
<dbReference type="Proteomes" id="UP000222542">
    <property type="component" value="Unassembled WGS sequence"/>
</dbReference>
<accession>A0A2G2ZXD9</accession>
<name>A0A2G2ZXD9_CAPAN</name>
<dbReference type="InterPro" id="IPR036397">
    <property type="entry name" value="RNaseH_sf"/>
</dbReference>
<dbReference type="OMA" id="MLIHETT"/>
<dbReference type="Gene3D" id="3.30.420.10">
    <property type="entry name" value="Ribonuclease H-like superfamily/Ribonuclease H"/>
    <property type="match status" value="1"/>
</dbReference>
<gene>
    <name evidence="2" type="ORF">T459_08740</name>
</gene>
<dbReference type="Pfam" id="PF13456">
    <property type="entry name" value="RVT_3"/>
    <property type="match status" value="1"/>
</dbReference>
<reference evidence="2 3" key="1">
    <citation type="journal article" date="2014" name="Nat. Genet.">
        <title>Genome sequence of the hot pepper provides insights into the evolution of pungency in Capsicum species.</title>
        <authorList>
            <person name="Kim S."/>
            <person name="Park M."/>
            <person name="Yeom S.I."/>
            <person name="Kim Y.M."/>
            <person name="Lee J.M."/>
            <person name="Lee H.A."/>
            <person name="Seo E."/>
            <person name="Choi J."/>
            <person name="Cheong K."/>
            <person name="Kim K.T."/>
            <person name="Jung K."/>
            <person name="Lee G.W."/>
            <person name="Oh S.K."/>
            <person name="Bae C."/>
            <person name="Kim S.B."/>
            <person name="Lee H.Y."/>
            <person name="Kim S.Y."/>
            <person name="Kim M.S."/>
            <person name="Kang B.C."/>
            <person name="Jo Y.D."/>
            <person name="Yang H.B."/>
            <person name="Jeong H.J."/>
            <person name="Kang W.H."/>
            <person name="Kwon J.K."/>
            <person name="Shin C."/>
            <person name="Lim J.Y."/>
            <person name="Park J.H."/>
            <person name="Huh J.H."/>
            <person name="Kim J.S."/>
            <person name="Kim B.D."/>
            <person name="Cohen O."/>
            <person name="Paran I."/>
            <person name="Suh M.C."/>
            <person name="Lee S.B."/>
            <person name="Kim Y.K."/>
            <person name="Shin Y."/>
            <person name="Noh S.J."/>
            <person name="Park J."/>
            <person name="Seo Y.S."/>
            <person name="Kwon S.Y."/>
            <person name="Kim H.A."/>
            <person name="Park J.M."/>
            <person name="Kim H.J."/>
            <person name="Choi S.B."/>
            <person name="Bosland P.W."/>
            <person name="Reeves G."/>
            <person name="Jo S.H."/>
            <person name="Lee B.W."/>
            <person name="Cho H.T."/>
            <person name="Choi H.S."/>
            <person name="Lee M.S."/>
            <person name="Yu Y."/>
            <person name="Do Choi Y."/>
            <person name="Park B.S."/>
            <person name="van Deynze A."/>
            <person name="Ashrafi H."/>
            <person name="Hill T."/>
            <person name="Kim W.T."/>
            <person name="Pai H.S."/>
            <person name="Ahn H.K."/>
            <person name="Yeam I."/>
            <person name="Giovannoni J.J."/>
            <person name="Rose J.K."/>
            <person name="Sorensen I."/>
            <person name="Lee S.J."/>
            <person name="Kim R.W."/>
            <person name="Choi I.Y."/>
            <person name="Choi B.S."/>
            <person name="Lim J.S."/>
            <person name="Lee Y.H."/>
            <person name="Choi D."/>
        </authorList>
    </citation>
    <scope>NUCLEOTIDE SEQUENCE [LARGE SCALE GENOMIC DNA]</scope>
    <source>
        <strain evidence="3">cv. CM334</strain>
    </source>
</reference>
<evidence type="ECO:0000259" key="1">
    <source>
        <dbReference type="Pfam" id="PF13456"/>
    </source>
</evidence>
<dbReference type="SUPFAM" id="SSF53098">
    <property type="entry name" value="Ribonuclease H-like"/>
    <property type="match status" value="1"/>
</dbReference>
<feature type="domain" description="RNase H type-1" evidence="1">
    <location>
        <begin position="19"/>
        <end position="97"/>
    </location>
</feature>
<keyword evidence="3" id="KW-1185">Reference proteome</keyword>
<protein>
    <recommendedName>
        <fullName evidence="1">RNase H type-1 domain-containing protein</fullName>
    </recommendedName>
</protein>
<dbReference type="EMBL" id="AYRZ02000003">
    <property type="protein sequence ID" value="PHT86634.1"/>
    <property type="molecule type" value="Genomic_DNA"/>
</dbReference>
<dbReference type="PANTHER" id="PTHR47723:SF24">
    <property type="entry name" value="RNASE H TYPE-1 DOMAIN-CONTAINING PROTEIN"/>
    <property type="match status" value="1"/>
</dbReference>
<dbReference type="CDD" id="cd06222">
    <property type="entry name" value="RNase_H_like"/>
    <property type="match status" value="1"/>
</dbReference>
<dbReference type="Gramene" id="PHT86634">
    <property type="protein sequence ID" value="PHT86634"/>
    <property type="gene ID" value="T459_08740"/>
</dbReference>
<dbReference type="InterPro" id="IPR002156">
    <property type="entry name" value="RNaseH_domain"/>
</dbReference>
<dbReference type="InterPro" id="IPR012337">
    <property type="entry name" value="RNaseH-like_sf"/>
</dbReference>
<dbReference type="InterPro" id="IPR053151">
    <property type="entry name" value="RNase_H-like"/>
</dbReference>
<dbReference type="GO" id="GO:0003676">
    <property type="term" value="F:nucleic acid binding"/>
    <property type="evidence" value="ECO:0007669"/>
    <property type="project" value="InterPro"/>
</dbReference>
<organism evidence="2 3">
    <name type="scientific">Capsicum annuum</name>
    <name type="common">Capsicum pepper</name>
    <dbReference type="NCBI Taxonomy" id="4072"/>
    <lineage>
        <taxon>Eukaryota</taxon>
        <taxon>Viridiplantae</taxon>
        <taxon>Streptophyta</taxon>
        <taxon>Embryophyta</taxon>
        <taxon>Tracheophyta</taxon>
        <taxon>Spermatophyta</taxon>
        <taxon>Magnoliopsida</taxon>
        <taxon>eudicotyledons</taxon>
        <taxon>Gunneridae</taxon>
        <taxon>Pentapetalae</taxon>
        <taxon>asterids</taxon>
        <taxon>lamiids</taxon>
        <taxon>Solanales</taxon>
        <taxon>Solanaceae</taxon>
        <taxon>Solanoideae</taxon>
        <taxon>Capsiceae</taxon>
        <taxon>Capsicum</taxon>
    </lineage>
</organism>
<sequence>MHCKVVIRKAPNIEIFKCNSDGASRSNSGPNSGAYCVRNENGNLIFAEGRRLEDGYNINAEVVAFRMGLEHCIQHHYVPLIMETDPLMIKNIVDGGWSIPWSIVVEIEKIKH</sequence>
<proteinExistence type="predicted"/>
<dbReference type="InterPro" id="IPR044730">
    <property type="entry name" value="RNase_H-like_dom_plant"/>
</dbReference>